<dbReference type="SUPFAM" id="SSF53300">
    <property type="entry name" value="vWA-like"/>
    <property type="match status" value="1"/>
</dbReference>
<dbReference type="OrthoDB" id="687730at2759"/>
<dbReference type="PANTHER" id="PTHR10579:SF43">
    <property type="entry name" value="ZINC FINGER (C3HC4-TYPE RING FINGER) FAMILY PROTEIN"/>
    <property type="match status" value="1"/>
</dbReference>
<evidence type="ECO:0000313" key="2">
    <source>
        <dbReference type="EMBL" id="OMJ72037.1"/>
    </source>
</evidence>
<dbReference type="Gene3D" id="3.40.50.410">
    <property type="entry name" value="von Willebrand factor, type A domain"/>
    <property type="match status" value="1"/>
</dbReference>
<dbReference type="InterPro" id="IPR036465">
    <property type="entry name" value="vWFA_dom_sf"/>
</dbReference>
<protein>
    <recommendedName>
        <fullName evidence="1">VWFA domain-containing protein</fullName>
    </recommendedName>
</protein>
<dbReference type="InterPro" id="IPR051266">
    <property type="entry name" value="CLCR"/>
</dbReference>
<keyword evidence="3" id="KW-1185">Reference proteome</keyword>
<dbReference type="Proteomes" id="UP000187209">
    <property type="component" value="Unassembled WGS sequence"/>
</dbReference>
<comment type="caution">
    <text evidence="2">The sequence shown here is derived from an EMBL/GenBank/DDBJ whole genome shotgun (WGS) entry which is preliminary data.</text>
</comment>
<dbReference type="InterPro" id="IPR002035">
    <property type="entry name" value="VWF_A"/>
</dbReference>
<organism evidence="2 3">
    <name type="scientific">Stentor coeruleus</name>
    <dbReference type="NCBI Taxonomy" id="5963"/>
    <lineage>
        <taxon>Eukaryota</taxon>
        <taxon>Sar</taxon>
        <taxon>Alveolata</taxon>
        <taxon>Ciliophora</taxon>
        <taxon>Postciliodesmatophora</taxon>
        <taxon>Heterotrichea</taxon>
        <taxon>Heterotrichida</taxon>
        <taxon>Stentoridae</taxon>
        <taxon>Stentor</taxon>
    </lineage>
</organism>
<dbReference type="EMBL" id="MPUH01000936">
    <property type="protein sequence ID" value="OMJ72037.1"/>
    <property type="molecule type" value="Genomic_DNA"/>
</dbReference>
<dbReference type="PROSITE" id="PS50234">
    <property type="entry name" value="VWFA"/>
    <property type="match status" value="1"/>
</dbReference>
<reference evidence="2 3" key="1">
    <citation type="submission" date="2016-11" db="EMBL/GenBank/DDBJ databases">
        <title>The macronuclear genome of Stentor coeruleus: a giant cell with tiny introns.</title>
        <authorList>
            <person name="Slabodnick M."/>
            <person name="Ruby J.G."/>
            <person name="Reiff S.B."/>
            <person name="Swart E.C."/>
            <person name="Gosai S."/>
            <person name="Prabakaran S."/>
            <person name="Witkowska E."/>
            <person name="Larue G.E."/>
            <person name="Fisher S."/>
            <person name="Freeman R.M."/>
            <person name="Gunawardena J."/>
            <person name="Chu W."/>
            <person name="Stover N.A."/>
            <person name="Gregory B.D."/>
            <person name="Nowacki M."/>
            <person name="Derisi J."/>
            <person name="Roy S.W."/>
            <person name="Marshall W.F."/>
            <person name="Sood P."/>
        </authorList>
    </citation>
    <scope>NUCLEOTIDE SEQUENCE [LARGE SCALE GENOMIC DNA]</scope>
    <source>
        <strain evidence="2">WM001</strain>
    </source>
</reference>
<dbReference type="PANTHER" id="PTHR10579">
    <property type="entry name" value="CALCIUM-ACTIVATED CHLORIDE CHANNEL REGULATOR"/>
    <property type="match status" value="1"/>
</dbReference>
<accession>A0A1R2B5K2</accession>
<dbReference type="AlphaFoldDB" id="A0A1R2B5K2"/>
<proteinExistence type="predicted"/>
<evidence type="ECO:0000313" key="3">
    <source>
        <dbReference type="Proteomes" id="UP000187209"/>
    </source>
</evidence>
<feature type="domain" description="VWFA" evidence="1">
    <location>
        <begin position="167"/>
        <end position="351"/>
    </location>
</feature>
<sequence length="624" mass="70439">MNSIDEQRIKINSSINSKKSDSFIVSPTKKKKSVQSKTHKYKIFLPIKTSRATKITNETDRNLLLTTNNTSNSVRTSSVNSYEAYSPQKQKLKKKTHNNSIKLNNDEKLANNLSTIPQVKESIISFSIKPLYTKVIVNKEIKVPCIITLKSDNIDLDFIEKNRLMQDLIFVIDVSGSMMGNKLDLVKLTIKFILTLLNHHDKVSIISFSDKATILCPLIAMTNEGKSIVIKILKSLNADSGTNIESGVYAALNTLANRNTNIQVANIFLLTDGRDNFHDDLKKKIKNLILLFTPKINQNFKIHTFGYGNAHDSETLVLIAELTKGNFYYIENESEICILFAKCLGEIASLLAYDIKLSMSINKCNAPFSFSLMDSDQSGGFIAMPNLLYGDKKNIVFILNFTPVDESFEGKTIVPVEAQCSFTMINGQNITKTAQLMINFASKGEEIQKNKDVLVEYYRVDGAMCLKSVLALSDEGKFDEATQLIGLSVAKISSSEVAEEPLIKELLLDLRKSEKSANSNLSWQSGGRAYVNSTERSHSRKVSNRTHSYDNRTQRLYSQRFSADYKSCDISEVTKPQSNQFELFEILKNDYHEIKKQDKKVGFTTKEEKVKKKQSYNKYRLGSF</sequence>
<evidence type="ECO:0000259" key="1">
    <source>
        <dbReference type="PROSITE" id="PS50234"/>
    </source>
</evidence>
<dbReference type="SMART" id="SM00327">
    <property type="entry name" value="VWA"/>
    <property type="match status" value="1"/>
</dbReference>
<gene>
    <name evidence="2" type="ORF">SteCoe_29621</name>
</gene>
<name>A0A1R2B5K2_9CILI</name>
<dbReference type="Pfam" id="PF00092">
    <property type="entry name" value="VWA"/>
    <property type="match status" value="1"/>
</dbReference>